<keyword evidence="3" id="KW-1185">Reference proteome</keyword>
<evidence type="ECO:0000256" key="1">
    <source>
        <dbReference type="SAM" id="MobiDB-lite"/>
    </source>
</evidence>
<dbReference type="AlphaFoldDB" id="A0AAD7HNJ9"/>
<reference evidence="2" key="1">
    <citation type="submission" date="2023-03" db="EMBL/GenBank/DDBJ databases">
        <title>Massive genome expansion in bonnet fungi (Mycena s.s.) driven by repeated elements and novel gene families across ecological guilds.</title>
        <authorList>
            <consortium name="Lawrence Berkeley National Laboratory"/>
            <person name="Harder C.B."/>
            <person name="Miyauchi S."/>
            <person name="Viragh M."/>
            <person name="Kuo A."/>
            <person name="Thoen E."/>
            <person name="Andreopoulos B."/>
            <person name="Lu D."/>
            <person name="Skrede I."/>
            <person name="Drula E."/>
            <person name="Henrissat B."/>
            <person name="Morin E."/>
            <person name="Kohler A."/>
            <person name="Barry K."/>
            <person name="LaButti K."/>
            <person name="Morin E."/>
            <person name="Salamov A."/>
            <person name="Lipzen A."/>
            <person name="Mereny Z."/>
            <person name="Hegedus B."/>
            <person name="Baldrian P."/>
            <person name="Stursova M."/>
            <person name="Weitz H."/>
            <person name="Taylor A."/>
            <person name="Grigoriev I.V."/>
            <person name="Nagy L.G."/>
            <person name="Martin F."/>
            <person name="Kauserud H."/>
        </authorList>
    </citation>
    <scope>NUCLEOTIDE SEQUENCE</scope>
    <source>
        <strain evidence="2">CBHHK188m</strain>
    </source>
</reference>
<dbReference type="Proteomes" id="UP001215280">
    <property type="component" value="Unassembled WGS sequence"/>
</dbReference>
<sequence length="169" mass="17974">MDYDAESPSKHTPADQEPQLTHGPKFTRLSALTAPVRVKSTIAPGLAAEVAEAQAISMPAPADHRISVNAFAPDCIDRIIDLVTASNVADGAVQVELQALMMGVGKEWGEPVNGRNFVRGLCATVVVAPPIVAWPAAAITDILQRLAVRGLCHKRCKENSLSSFLPSNR</sequence>
<proteinExistence type="predicted"/>
<accession>A0AAD7HNJ9</accession>
<protein>
    <submittedName>
        <fullName evidence="2">Uncharacterized protein</fullName>
    </submittedName>
</protein>
<name>A0AAD7HNJ9_9AGAR</name>
<dbReference type="EMBL" id="JARJLG010000239">
    <property type="protein sequence ID" value="KAJ7724319.1"/>
    <property type="molecule type" value="Genomic_DNA"/>
</dbReference>
<evidence type="ECO:0000313" key="2">
    <source>
        <dbReference type="EMBL" id="KAJ7724319.1"/>
    </source>
</evidence>
<comment type="caution">
    <text evidence="2">The sequence shown here is derived from an EMBL/GenBank/DDBJ whole genome shotgun (WGS) entry which is preliminary data.</text>
</comment>
<evidence type="ECO:0000313" key="3">
    <source>
        <dbReference type="Proteomes" id="UP001215280"/>
    </source>
</evidence>
<organism evidence="2 3">
    <name type="scientific">Mycena maculata</name>
    <dbReference type="NCBI Taxonomy" id="230809"/>
    <lineage>
        <taxon>Eukaryota</taxon>
        <taxon>Fungi</taxon>
        <taxon>Dikarya</taxon>
        <taxon>Basidiomycota</taxon>
        <taxon>Agaricomycotina</taxon>
        <taxon>Agaricomycetes</taxon>
        <taxon>Agaricomycetidae</taxon>
        <taxon>Agaricales</taxon>
        <taxon>Marasmiineae</taxon>
        <taxon>Mycenaceae</taxon>
        <taxon>Mycena</taxon>
    </lineage>
</organism>
<feature type="region of interest" description="Disordered" evidence="1">
    <location>
        <begin position="1"/>
        <end position="23"/>
    </location>
</feature>
<gene>
    <name evidence="2" type="ORF">DFH07DRAFT_783320</name>
</gene>